<feature type="transmembrane region" description="Helical" evidence="2">
    <location>
        <begin position="25"/>
        <end position="44"/>
    </location>
</feature>
<feature type="compositionally biased region" description="Basic and acidic residues" evidence="1">
    <location>
        <begin position="63"/>
        <end position="72"/>
    </location>
</feature>
<evidence type="ECO:0000256" key="2">
    <source>
        <dbReference type="SAM" id="Phobius"/>
    </source>
</evidence>
<feature type="region of interest" description="Disordered" evidence="1">
    <location>
        <begin position="63"/>
        <end position="91"/>
    </location>
</feature>
<gene>
    <name evidence="3" type="ORF">Ahu01nite_099700</name>
</gene>
<organism evidence="3 4">
    <name type="scientific">Winogradskya humida</name>
    <dbReference type="NCBI Taxonomy" id="113566"/>
    <lineage>
        <taxon>Bacteria</taxon>
        <taxon>Bacillati</taxon>
        <taxon>Actinomycetota</taxon>
        <taxon>Actinomycetes</taxon>
        <taxon>Micromonosporales</taxon>
        <taxon>Micromonosporaceae</taxon>
        <taxon>Winogradskya</taxon>
    </lineage>
</organism>
<accession>A0ABQ4A7P1</accession>
<evidence type="ECO:0000313" key="4">
    <source>
        <dbReference type="Proteomes" id="UP000603200"/>
    </source>
</evidence>
<reference evidence="3 4" key="1">
    <citation type="submission" date="2021-01" db="EMBL/GenBank/DDBJ databases">
        <title>Whole genome shotgun sequence of Actinoplanes humidus NBRC 14915.</title>
        <authorList>
            <person name="Komaki H."/>
            <person name="Tamura T."/>
        </authorList>
    </citation>
    <scope>NUCLEOTIDE SEQUENCE [LARGE SCALE GENOMIC DNA]</scope>
    <source>
        <strain evidence="3 4">NBRC 14915</strain>
    </source>
</reference>
<dbReference type="RefSeq" id="WP_203843754.1">
    <property type="nucleotide sequence ID" value="NZ_BAAATV010000047.1"/>
</dbReference>
<name>A0ABQ4A7P1_9ACTN</name>
<comment type="caution">
    <text evidence="3">The sequence shown here is derived from an EMBL/GenBank/DDBJ whole genome shotgun (WGS) entry which is preliminary data.</text>
</comment>
<dbReference type="EMBL" id="BOMN01000155">
    <property type="protein sequence ID" value="GIE26868.1"/>
    <property type="molecule type" value="Genomic_DNA"/>
</dbReference>
<sequence>MTLHYSDAAVEALAKKIAQKKSRKYVIGVGLAVLLASGTAYAAVRVFGFGSIDSEAAIAKKPDRRKFQIDQRHRPRAHRRCRSDRDEPQHV</sequence>
<keyword evidence="2" id="KW-1133">Transmembrane helix</keyword>
<keyword evidence="2" id="KW-0812">Transmembrane</keyword>
<evidence type="ECO:0000256" key="1">
    <source>
        <dbReference type="SAM" id="MobiDB-lite"/>
    </source>
</evidence>
<keyword evidence="4" id="KW-1185">Reference proteome</keyword>
<dbReference type="Proteomes" id="UP000603200">
    <property type="component" value="Unassembled WGS sequence"/>
</dbReference>
<keyword evidence="2" id="KW-0472">Membrane</keyword>
<protein>
    <submittedName>
        <fullName evidence="3">Uncharacterized protein</fullName>
    </submittedName>
</protein>
<evidence type="ECO:0000313" key="3">
    <source>
        <dbReference type="EMBL" id="GIE26868.1"/>
    </source>
</evidence>
<proteinExistence type="predicted"/>
<feature type="compositionally biased region" description="Basic residues" evidence="1">
    <location>
        <begin position="73"/>
        <end position="82"/>
    </location>
</feature>